<dbReference type="KEGG" id="vg:55011136"/>
<sequence>MSRREQAPLVLTPRGEKVMAVLAGFGAVAGGLLALVILPGLFWVIGVLAGLG</sequence>
<dbReference type="RefSeq" id="YP_009819718.1">
    <property type="nucleotide sequence ID" value="NC_048152.1"/>
</dbReference>
<organism evidence="2 3">
    <name type="scientific">Arthrobacter phage Sonali</name>
    <dbReference type="NCBI Taxonomy" id="2510495"/>
    <lineage>
        <taxon>Viruses</taxon>
        <taxon>Duplodnaviria</taxon>
        <taxon>Heunggongvirae</taxon>
        <taxon>Uroviricota</taxon>
        <taxon>Caudoviricetes</taxon>
        <taxon>Sonalivirus</taxon>
        <taxon>Sonalivirus sonali</taxon>
    </lineage>
</organism>
<keyword evidence="3" id="KW-1185">Reference proteome</keyword>
<dbReference type="Proteomes" id="UP000289206">
    <property type="component" value="Segment"/>
</dbReference>
<dbReference type="EMBL" id="MK411746">
    <property type="protein sequence ID" value="QAY16157.1"/>
    <property type="molecule type" value="Genomic_DNA"/>
</dbReference>
<name>A0A411CQS8_9CAUD</name>
<dbReference type="GeneID" id="55011136"/>
<proteinExistence type="predicted"/>
<evidence type="ECO:0000313" key="3">
    <source>
        <dbReference type="Proteomes" id="UP000289206"/>
    </source>
</evidence>
<evidence type="ECO:0000256" key="1">
    <source>
        <dbReference type="SAM" id="Phobius"/>
    </source>
</evidence>
<gene>
    <name evidence="2" type="primary">45</name>
    <name evidence="2" type="ORF">SEA_SONALI_45</name>
</gene>
<keyword evidence="1" id="KW-0812">Transmembrane</keyword>
<keyword evidence="1" id="KW-0472">Membrane</keyword>
<protein>
    <submittedName>
        <fullName evidence="2">Uncharacterized protein</fullName>
    </submittedName>
</protein>
<reference evidence="2 3" key="1">
    <citation type="submission" date="2019-01" db="EMBL/GenBank/DDBJ databases">
        <authorList>
            <person name="Adair T.L."/>
            <person name="Lucas L.G."/>
            <person name="Young A.M."/>
            <person name="Antrich S.C."/>
            <person name="Baird A.G."/>
            <person name="Dunn E.L."/>
            <person name="Fernandes B.I."/>
            <person name="Fraley E.G."/>
            <person name="Ghanem A.X."/>
            <person name="Gilbert M.G."/>
            <person name="Morris T.B."/>
            <person name="Nortch B.D."/>
            <person name="Overcash M.E."/>
            <person name="Pavleszek K.E."/>
            <person name="Pellegrini L.I.O."/>
            <person name="Pham L.T."/>
            <person name="Rule L.S."/>
            <person name="Schultz E.M."/>
            <person name="Smith J."/>
            <person name="Thong B.J."/>
            <person name="Turner H.A."/>
            <person name="Walker G."/>
            <person name="Whitaker Z.J."/>
            <person name="Wilsey R.N."/>
            <person name="Yanney R.L."/>
            <person name="Klyczek K."/>
            <person name="Garlena R.A."/>
            <person name="Russell D.A."/>
            <person name="Pope W.H."/>
            <person name="Jacobs-Sera D."/>
            <person name="Hatfull G.F."/>
        </authorList>
    </citation>
    <scope>NUCLEOTIDE SEQUENCE [LARGE SCALE GENOMIC DNA]</scope>
</reference>
<evidence type="ECO:0000313" key="2">
    <source>
        <dbReference type="EMBL" id="QAY16157.1"/>
    </source>
</evidence>
<accession>A0A411CQS8</accession>
<feature type="transmembrane region" description="Helical" evidence="1">
    <location>
        <begin position="21"/>
        <end position="45"/>
    </location>
</feature>
<keyword evidence="1" id="KW-1133">Transmembrane helix</keyword>